<sequence length="272" mass="31176">MDLLKASLSEEGYRKITGAIKTNVFLGEICNARGILNAGSYYFSVYGTPSEKEPWAFTFFGHHTCLNFFFLRSQMSISPFFIGAEPNVIDSGYHKGTKICVDEEERGLSLMQSLSPELQGKAQIYKELQDPAMPAERWNLADQRHLGGAFQDNRIIPYEGVVASEMDEEQQQLLMNIVDCFLELLPPSVRKARLSQARMHLGETYFSWIGGYGDTDSFYYRVQSPVVLAEFDHHSGVFLNNKEPKKYHIHTIFRTPNGNDYGREWLELYRDK</sequence>
<gene>
    <name evidence="1" type="ORF">FOQG_09658</name>
</gene>
<reference evidence="1 2" key="1">
    <citation type="submission" date="2011-11" db="EMBL/GenBank/DDBJ databases">
        <title>The Genome Sequence of Fusarium oxysporum PHW815.</title>
        <authorList>
            <consortium name="The Broad Institute Genome Sequencing Platform"/>
            <person name="Ma L.-J."/>
            <person name="Gale L.R."/>
            <person name="Schwartz D.C."/>
            <person name="Zhou S."/>
            <person name="Corby-Kistler H."/>
            <person name="Young S.K."/>
            <person name="Zeng Q."/>
            <person name="Gargeya S."/>
            <person name="Fitzgerald M."/>
            <person name="Haas B."/>
            <person name="Abouelleil A."/>
            <person name="Alvarado L."/>
            <person name="Arachchi H.M."/>
            <person name="Berlin A."/>
            <person name="Brown A."/>
            <person name="Chapman S.B."/>
            <person name="Chen Z."/>
            <person name="Dunbar C."/>
            <person name="Freedman E."/>
            <person name="Gearin G."/>
            <person name="Goldberg J."/>
            <person name="Griggs A."/>
            <person name="Gujja S."/>
            <person name="Heiman D."/>
            <person name="Howarth C."/>
            <person name="Larson L."/>
            <person name="Lui A."/>
            <person name="MacDonald P.J.P."/>
            <person name="Montmayeur A."/>
            <person name="Murphy C."/>
            <person name="Neiman D."/>
            <person name="Pearson M."/>
            <person name="Priest M."/>
            <person name="Roberts A."/>
            <person name="Saif S."/>
            <person name="Shea T."/>
            <person name="Shenoy N."/>
            <person name="Sisk P."/>
            <person name="Stolte C."/>
            <person name="Sykes S."/>
            <person name="Wortman J."/>
            <person name="Nusbaum C."/>
            <person name="Birren B."/>
        </authorList>
    </citation>
    <scope>NUCLEOTIDE SEQUENCE [LARGE SCALE GENOMIC DNA]</scope>
    <source>
        <strain evidence="1 2">54005</strain>
    </source>
</reference>
<evidence type="ECO:0000313" key="1">
    <source>
        <dbReference type="EMBL" id="EXK86386.1"/>
    </source>
</evidence>
<dbReference type="Pfam" id="PF12006">
    <property type="entry name" value="DUF3500"/>
    <property type="match status" value="1"/>
</dbReference>
<evidence type="ECO:0008006" key="3">
    <source>
        <dbReference type="Google" id="ProtNLM"/>
    </source>
</evidence>
<dbReference type="PANTHER" id="PTHR37489">
    <property type="entry name" value="DUF3500 DOMAIN-CONTAINING PROTEIN"/>
    <property type="match status" value="1"/>
</dbReference>
<organism evidence="1 2">
    <name type="scientific">Fusarium oxysporum f. sp. raphani 54005</name>
    <dbReference type="NCBI Taxonomy" id="1089458"/>
    <lineage>
        <taxon>Eukaryota</taxon>
        <taxon>Fungi</taxon>
        <taxon>Dikarya</taxon>
        <taxon>Ascomycota</taxon>
        <taxon>Pezizomycotina</taxon>
        <taxon>Sordariomycetes</taxon>
        <taxon>Hypocreomycetidae</taxon>
        <taxon>Hypocreales</taxon>
        <taxon>Nectriaceae</taxon>
        <taxon>Fusarium</taxon>
        <taxon>Fusarium oxysporum species complex</taxon>
    </lineage>
</organism>
<dbReference type="AlphaFoldDB" id="X0BWW1"/>
<dbReference type="EMBL" id="JH658385">
    <property type="protein sequence ID" value="EXK86386.1"/>
    <property type="molecule type" value="Genomic_DNA"/>
</dbReference>
<dbReference type="InterPro" id="IPR021889">
    <property type="entry name" value="DUF3500"/>
</dbReference>
<dbReference type="HOGENOM" id="CLU_033093_0_0_1"/>
<evidence type="ECO:0000313" key="2">
    <source>
        <dbReference type="Proteomes" id="UP000030663"/>
    </source>
</evidence>
<proteinExistence type="predicted"/>
<dbReference type="PANTHER" id="PTHR37489:SF1">
    <property type="entry name" value="DUF3500 DOMAIN-CONTAINING PROTEIN"/>
    <property type="match status" value="1"/>
</dbReference>
<protein>
    <recommendedName>
        <fullName evidence="3">DUF3500 domain-containing protein</fullName>
    </recommendedName>
</protein>
<name>X0BWW1_FUSOX</name>
<keyword evidence="2" id="KW-1185">Reference proteome</keyword>
<dbReference type="OrthoDB" id="4539697at2759"/>
<accession>X0BWW1</accession>
<dbReference type="Proteomes" id="UP000030663">
    <property type="component" value="Unassembled WGS sequence"/>
</dbReference>